<dbReference type="AlphaFoldDB" id="A0A139I146"/>
<reference evidence="1 2" key="1">
    <citation type="submission" date="2015-07" db="EMBL/GenBank/DDBJ databases">
        <title>Comparative genomics of the Sigatoka disease complex on banana suggests a link between parallel evolutionary changes in Pseudocercospora fijiensis and Pseudocercospora eumusae and increased virulence on the banana host.</title>
        <authorList>
            <person name="Chang T.-C."/>
            <person name="Salvucci A."/>
            <person name="Crous P.W."/>
            <person name="Stergiopoulos I."/>
        </authorList>
    </citation>
    <scope>NUCLEOTIDE SEQUENCE [LARGE SCALE GENOMIC DNA]</scope>
    <source>
        <strain evidence="1 2">CBS 116634</strain>
    </source>
</reference>
<dbReference type="STRING" id="113226.A0A139I146"/>
<dbReference type="Proteomes" id="UP000073492">
    <property type="component" value="Unassembled WGS sequence"/>
</dbReference>
<name>A0A139I146_9PEZI</name>
<evidence type="ECO:0000313" key="2">
    <source>
        <dbReference type="Proteomes" id="UP000073492"/>
    </source>
</evidence>
<accession>A0A139I146</accession>
<sequence>MPLRTGTKARYATHMNVDTFYKSKFMKLETYTAKSLSLPLLSNNLHPLLSKVDHHMPASLRPCMAQSLRLASHILQCGALDSFFYTFQSVPRKWQNTDDPDRFGWEFAPEDCDPSKELTPWERSLVQQRLIDLADYVAFQTIDDPNHGAYLREVDWVIGTGLPKNTYPGAWGEKSAILISRQRLDELRAAYEAEQGDFPCLLYAQFDLAITLVHELAHAYRNLMHGMFDPEGCEPFFGDSVVAEVGFELEKRLFGGRIERLWPKIDIHETTGEDFSVYCCKHGRTQSKLAGRLVIWEYPYQILVNTYAGEGNVVDMDVRQGIEELRELDLAWKLPVSFFQQFFDDGFWQAEYAEAGLHAFRPEKGTGVCFKLDKSGRHLPTKGPKAKNEEWRYVPVGYNLNKDTGFISADPTKVRDGRVNRKNVVFSSKEQFGGPIRVLTNDLHPIFRKASDDLRLQEMVMEEITVNIQALEPSFRLASHFLTCGVLDSFFYTFHNPGRLERFQDRDNEEYDVVPAEHCRADVSLTDYQRARVQERLRQLAENVEFNIDARLDDGVRTTELREVVKIKGIKRGSKQQPVRFGFRSFVRFGQEAYESLEQIIAPGAAVDLPNQLALQFEFAAALVHEVAHIYRNFMIGGYSNQQDVGEPFLGDSTVAELGFELEKRLFGGHITRVHPDNTNVRVYRGPTRPSTLEGILCVLEWPYQQIVYGYEDDATDDDPNAMPVRINPNVIRPLDQAWRIHLSEVSRLFDDNFWATNYPNNRGLPDLLWPQKWRGFNFLARKARRGITRGPQPVSNSNDDQRYVPLGYRRKARGDIRPNAGVAAVRSPIYPFANRPRRTRAARQADQRIANLNPWTRIPHPGRWHTQGRSRLLAHFPADTQLWRAAALRELVKELALAPVRVTGTLRIRFHHAGS</sequence>
<comment type="caution">
    <text evidence="1">The sequence shown here is derived from an EMBL/GenBank/DDBJ whole genome shotgun (WGS) entry which is preliminary data.</text>
</comment>
<dbReference type="OrthoDB" id="3647865at2759"/>
<keyword evidence="2" id="KW-1185">Reference proteome</keyword>
<dbReference type="EMBL" id="LFZO01000444">
    <property type="protein sequence ID" value="KXT08446.1"/>
    <property type="molecule type" value="Genomic_DNA"/>
</dbReference>
<evidence type="ECO:0000313" key="1">
    <source>
        <dbReference type="EMBL" id="KXT08446.1"/>
    </source>
</evidence>
<proteinExistence type="predicted"/>
<organism evidence="1 2">
    <name type="scientific">Pseudocercospora musae</name>
    <dbReference type="NCBI Taxonomy" id="113226"/>
    <lineage>
        <taxon>Eukaryota</taxon>
        <taxon>Fungi</taxon>
        <taxon>Dikarya</taxon>
        <taxon>Ascomycota</taxon>
        <taxon>Pezizomycotina</taxon>
        <taxon>Dothideomycetes</taxon>
        <taxon>Dothideomycetidae</taxon>
        <taxon>Mycosphaerellales</taxon>
        <taxon>Mycosphaerellaceae</taxon>
        <taxon>Pseudocercospora</taxon>
    </lineage>
</organism>
<gene>
    <name evidence="1" type="ORF">AC579_5611</name>
</gene>
<protein>
    <submittedName>
        <fullName evidence="1">Uncharacterized protein</fullName>
    </submittedName>
</protein>